<comment type="subcellular location">
    <subcellularLocation>
        <location evidence="1">Nucleus</location>
    </subcellularLocation>
</comment>
<reference evidence="8 9" key="1">
    <citation type="journal article" date="2019" name="Sci. Rep.">
        <title>Nanopore sequencing improves the draft genome of the human pathogenic amoeba Naegleria fowleri.</title>
        <authorList>
            <person name="Liechti N."/>
            <person name="Schurch N."/>
            <person name="Bruggmann R."/>
            <person name="Wittwer M."/>
        </authorList>
    </citation>
    <scope>NUCLEOTIDE SEQUENCE [LARGE SCALE GENOMIC DNA]</scope>
    <source>
        <strain evidence="8 9">ATCC 30894</strain>
    </source>
</reference>
<dbReference type="InterPro" id="IPR001138">
    <property type="entry name" value="Zn2Cys6_DnaBD"/>
</dbReference>
<dbReference type="PANTHER" id="PTHR47338:SF5">
    <property type="entry name" value="ZN(II)2CYS6 TRANSCRIPTION FACTOR (EUROFUNG)"/>
    <property type="match status" value="1"/>
</dbReference>
<feature type="compositionally biased region" description="Basic and acidic residues" evidence="6">
    <location>
        <begin position="30"/>
        <end position="41"/>
    </location>
</feature>
<accession>A0A6A5C5Q1</accession>
<name>A0A6A5C5Q1_NAEFO</name>
<protein>
    <recommendedName>
        <fullName evidence="7">Zn(2)-C6 fungal-type domain-containing protein</fullName>
    </recommendedName>
</protein>
<dbReference type="RefSeq" id="XP_044567124.1">
    <property type="nucleotide sequence ID" value="XM_044701739.1"/>
</dbReference>
<evidence type="ECO:0000256" key="6">
    <source>
        <dbReference type="SAM" id="MobiDB-lite"/>
    </source>
</evidence>
<dbReference type="GO" id="GO:0008270">
    <property type="term" value="F:zinc ion binding"/>
    <property type="evidence" value="ECO:0007669"/>
    <property type="project" value="InterPro"/>
</dbReference>
<feature type="region of interest" description="Disordered" evidence="6">
    <location>
        <begin position="1"/>
        <end position="80"/>
    </location>
</feature>
<proteinExistence type="predicted"/>
<comment type="caution">
    <text evidence="8">The sequence shown here is derived from an EMBL/GenBank/DDBJ whole genome shotgun (WGS) entry which is preliminary data.</text>
</comment>
<dbReference type="GO" id="GO:0005634">
    <property type="term" value="C:nucleus"/>
    <property type="evidence" value="ECO:0007669"/>
    <property type="project" value="UniProtKB-SubCell"/>
</dbReference>
<dbReference type="EMBL" id="VFQX01000009">
    <property type="protein sequence ID" value="KAF0982411.1"/>
    <property type="molecule type" value="Genomic_DNA"/>
</dbReference>
<keyword evidence="3" id="KW-0805">Transcription regulation</keyword>
<dbReference type="SUPFAM" id="SSF57701">
    <property type="entry name" value="Zn2/Cys6 DNA-binding domain"/>
    <property type="match status" value="1"/>
</dbReference>
<organism evidence="8 9">
    <name type="scientific">Naegleria fowleri</name>
    <name type="common">Brain eating amoeba</name>
    <dbReference type="NCBI Taxonomy" id="5763"/>
    <lineage>
        <taxon>Eukaryota</taxon>
        <taxon>Discoba</taxon>
        <taxon>Heterolobosea</taxon>
        <taxon>Tetramitia</taxon>
        <taxon>Eutetramitia</taxon>
        <taxon>Vahlkampfiidae</taxon>
        <taxon>Naegleria</taxon>
    </lineage>
</organism>
<dbReference type="InterPro" id="IPR050815">
    <property type="entry name" value="TF_fung"/>
</dbReference>
<keyword evidence="5" id="KW-0539">Nucleus</keyword>
<dbReference type="OrthoDB" id="2123952at2759"/>
<feature type="compositionally biased region" description="Low complexity" evidence="6">
    <location>
        <begin position="348"/>
        <end position="361"/>
    </location>
</feature>
<dbReference type="InterPro" id="IPR036864">
    <property type="entry name" value="Zn2-C6_fun-type_DNA-bd_sf"/>
</dbReference>
<dbReference type="CDD" id="cd00067">
    <property type="entry name" value="GAL4"/>
    <property type="match status" value="1"/>
</dbReference>
<dbReference type="Proteomes" id="UP000444721">
    <property type="component" value="Unassembled WGS sequence"/>
</dbReference>
<dbReference type="PROSITE" id="PS50048">
    <property type="entry name" value="ZN2_CY6_FUNGAL_2"/>
    <property type="match status" value="1"/>
</dbReference>
<dbReference type="VEuPathDB" id="AmoebaDB:FDP41_011341"/>
<feature type="region of interest" description="Disordered" evidence="6">
    <location>
        <begin position="346"/>
        <end position="368"/>
    </location>
</feature>
<dbReference type="Pfam" id="PF00172">
    <property type="entry name" value="Zn_clus"/>
    <property type="match status" value="1"/>
</dbReference>
<feature type="compositionally biased region" description="Basic and acidic residues" evidence="6">
    <location>
        <begin position="1"/>
        <end position="10"/>
    </location>
</feature>
<keyword evidence="2" id="KW-0479">Metal-binding</keyword>
<evidence type="ECO:0000256" key="2">
    <source>
        <dbReference type="ARBA" id="ARBA00022723"/>
    </source>
</evidence>
<dbReference type="GeneID" id="68118556"/>
<keyword evidence="4" id="KW-0804">Transcription</keyword>
<evidence type="ECO:0000256" key="5">
    <source>
        <dbReference type="ARBA" id="ARBA00023242"/>
    </source>
</evidence>
<evidence type="ECO:0000313" key="9">
    <source>
        <dbReference type="Proteomes" id="UP000444721"/>
    </source>
</evidence>
<feature type="compositionally biased region" description="Polar residues" evidence="6">
    <location>
        <begin position="67"/>
        <end position="80"/>
    </location>
</feature>
<feature type="compositionally biased region" description="Polar residues" evidence="6">
    <location>
        <begin position="11"/>
        <end position="29"/>
    </location>
</feature>
<dbReference type="AlphaFoldDB" id="A0A6A5C5Q1"/>
<evidence type="ECO:0000256" key="4">
    <source>
        <dbReference type="ARBA" id="ARBA00023163"/>
    </source>
</evidence>
<gene>
    <name evidence="8" type="ORF">FDP41_011341</name>
</gene>
<evidence type="ECO:0000256" key="1">
    <source>
        <dbReference type="ARBA" id="ARBA00004123"/>
    </source>
</evidence>
<evidence type="ECO:0000256" key="3">
    <source>
        <dbReference type="ARBA" id="ARBA00023015"/>
    </source>
</evidence>
<dbReference type="PANTHER" id="PTHR47338">
    <property type="entry name" value="ZN(II)2CYS6 TRANSCRIPTION FACTOR (EUROFUNG)-RELATED"/>
    <property type="match status" value="1"/>
</dbReference>
<feature type="domain" description="Zn(2)-C6 fungal-type" evidence="7">
    <location>
        <begin position="234"/>
        <end position="264"/>
    </location>
</feature>
<dbReference type="VEuPathDB" id="AmoebaDB:NfTy_019800"/>
<dbReference type="GO" id="GO:0000981">
    <property type="term" value="F:DNA-binding transcription factor activity, RNA polymerase II-specific"/>
    <property type="evidence" value="ECO:0007669"/>
    <property type="project" value="InterPro"/>
</dbReference>
<evidence type="ECO:0000259" key="7">
    <source>
        <dbReference type="PROSITE" id="PS50048"/>
    </source>
</evidence>
<dbReference type="SMART" id="SM00066">
    <property type="entry name" value="GAL4"/>
    <property type="match status" value="1"/>
</dbReference>
<keyword evidence="9" id="KW-1185">Reference proteome</keyword>
<dbReference type="VEuPathDB" id="AmoebaDB:NF0035100"/>
<feature type="compositionally biased region" description="Low complexity" evidence="6">
    <location>
        <begin position="42"/>
        <end position="54"/>
    </location>
</feature>
<evidence type="ECO:0000313" key="8">
    <source>
        <dbReference type="EMBL" id="KAF0982411.1"/>
    </source>
</evidence>
<dbReference type="Gene3D" id="4.10.240.10">
    <property type="entry name" value="Zn(2)-C6 fungal-type DNA-binding domain"/>
    <property type="match status" value="1"/>
</dbReference>
<dbReference type="OMA" id="MHASITH"/>
<dbReference type="PROSITE" id="PS00463">
    <property type="entry name" value="ZN2_CY6_FUNGAL_1"/>
    <property type="match status" value="1"/>
</dbReference>
<sequence length="888" mass="100879">MPSFNNEERTIPTQGTLKPSQSSTTTRLDVNTRDSNHHIRSETTSSYTVSNVSNKLPTKSDFERSLKPTTVTSRTSDHQQQPLMDKWKVHFNSQHSLQPQQFSNLDPLTYRFFNNGSTIPISNILQNQASNIDGQYPSTLPFQQCAVRESNSTIQQNVQIHELVQIRPNETRLEPILHQQEPNEEILPRFADEDMTKNMSSLQANSEVCKTYASSSLAGSNTPIGEEILRHPISCERCRKRHTKCDKILPMCIYCKSNGLECIYMTPKKLRKNYISESVDLNKMDDSGVIQSGIGANHKSSSTTNVHPPSKFKVYKFSLNGKKSRKKKQNENVSSISESNTTMAAPISSINTSNSSESVSNQPLTNLEKVDGSSSKSLLMQYSDSDIHMLLKSLRTGIYEYYSCYIAFGTTFVSLKTIENVFSQTSNDDIPYRMVLYPDDVMALLYAIHALNAFSFQKHDISTKSFQRCLELLQYDSSSVENILYSTGLFTQMESSANLLCLSNSPEQSLSMYFTNTNRDESSLFLIGTRLVLVQYSLCLGKIEAASFFMSEADLMLGRRFKVFKDKSFLPIFINENGDVRINSLFDGCTFDEASVLRYRLICGVKLDDVRFLIEKGMEYIDFEGVVSEFKSYSRTSSVLGDDIRFLFNSFVNRYILSTYLFITGSVTSEILDLLSAPIVLSETSPFSIMKILDFANTQLEQGTLAFFSPNTPASFQVLEQSGESSLSITEVHDYYKLLGIFRTIFIASYSMLVLHETVLNFTNPLILHPTNITRHLKITIEQIERLEKYRNGFADRLSDLFASLPDYTIQYISLLVMAVFTSCKIHIDMLKQVDTNQETRHVDPILIRRAKSDLRVLNILNTKFPELFRTKAIKDFLTESEKIFQSQ</sequence>